<dbReference type="PROSITE" id="PS51257">
    <property type="entry name" value="PROKAR_LIPOPROTEIN"/>
    <property type="match status" value="1"/>
</dbReference>
<evidence type="ECO:0000313" key="1">
    <source>
        <dbReference type="EMBL" id="VEN74218.1"/>
    </source>
</evidence>
<dbReference type="EMBL" id="CAACVI010000023">
    <property type="protein sequence ID" value="VEN74218.1"/>
    <property type="molecule type" value="Genomic_DNA"/>
</dbReference>
<organism evidence="1">
    <name type="scientific">uncultured Desulfobacteraceae bacterium</name>
    <dbReference type="NCBI Taxonomy" id="218296"/>
    <lineage>
        <taxon>Bacteria</taxon>
        <taxon>Pseudomonadati</taxon>
        <taxon>Thermodesulfobacteriota</taxon>
        <taxon>Desulfobacteria</taxon>
        <taxon>Desulfobacterales</taxon>
        <taxon>Desulfobacteraceae</taxon>
        <taxon>environmental samples</taxon>
    </lineage>
</organism>
<proteinExistence type="predicted"/>
<reference evidence="1" key="1">
    <citation type="submission" date="2019-01" db="EMBL/GenBank/DDBJ databases">
        <authorList>
            <consortium name="Genoscope - CEA"/>
            <person name="William W."/>
        </authorList>
    </citation>
    <scope>NUCLEOTIDE SEQUENCE</scope>
    <source>
        <strain evidence="1">CR-1</strain>
    </source>
</reference>
<gene>
    <name evidence="1" type="ORF">EPICR_30152</name>
</gene>
<accession>A0A484HJ00</accession>
<dbReference type="AlphaFoldDB" id="A0A484HJ00"/>
<name>A0A484HJ00_9BACT</name>
<sequence>MRLKSASSVRRPFDALFQLCLIAALCLALAGCGLNATRKNSVYAFGQAASTLGSAVSRELPAMRENVIEMKKLRLAIENRKIPNLKTRAAYEKKINIDSGLDPENISRHIGAMNLLTSYGNFLSAFARDAADEELRKNIHSLNEIKGLGRVAHAGGKLFIDWKKKKTIQKIVPMVSPLIQRLCDELEKNFDINRPGMALNVDIVQDRLYSEALDGLKRDSQTAADRLIQVRGFVMAGDSKKRLEQVSRKILDAAAALRKADREMVEMATGKKVSLDDIRFFADQTRDMVSALRAFGK</sequence>
<protein>
    <submittedName>
        <fullName evidence="1">Uncharacterized protein</fullName>
    </submittedName>
</protein>